<name>A0A849CF93_9NOCA</name>
<gene>
    <name evidence="2" type="ORF">HLB23_35755</name>
</gene>
<evidence type="ECO:0000313" key="2">
    <source>
        <dbReference type="EMBL" id="NNH75147.1"/>
    </source>
</evidence>
<comment type="caution">
    <text evidence="2">The sequence shown here is derived from an EMBL/GenBank/DDBJ whole genome shotgun (WGS) entry which is preliminary data.</text>
</comment>
<organism evidence="2 3">
    <name type="scientific">Nocardia uniformis</name>
    <dbReference type="NCBI Taxonomy" id="53432"/>
    <lineage>
        <taxon>Bacteria</taxon>
        <taxon>Bacillati</taxon>
        <taxon>Actinomycetota</taxon>
        <taxon>Actinomycetes</taxon>
        <taxon>Mycobacteriales</taxon>
        <taxon>Nocardiaceae</taxon>
        <taxon>Nocardia</taxon>
    </lineage>
</organism>
<evidence type="ECO:0000313" key="3">
    <source>
        <dbReference type="Proteomes" id="UP000586827"/>
    </source>
</evidence>
<evidence type="ECO:0000256" key="1">
    <source>
        <dbReference type="SAM" id="MobiDB-lite"/>
    </source>
</evidence>
<protein>
    <submittedName>
        <fullName evidence="2">Uncharacterized protein</fullName>
    </submittedName>
</protein>
<keyword evidence="3" id="KW-1185">Reference proteome</keyword>
<dbReference type="EMBL" id="JABELX010000019">
    <property type="protein sequence ID" value="NNH75147.1"/>
    <property type="molecule type" value="Genomic_DNA"/>
</dbReference>
<accession>A0A849CF93</accession>
<feature type="region of interest" description="Disordered" evidence="1">
    <location>
        <begin position="1"/>
        <end position="39"/>
    </location>
</feature>
<dbReference type="Proteomes" id="UP000586827">
    <property type="component" value="Unassembled WGS sequence"/>
</dbReference>
<dbReference type="AlphaFoldDB" id="A0A849CF93"/>
<reference evidence="2 3" key="1">
    <citation type="submission" date="2020-05" db="EMBL/GenBank/DDBJ databases">
        <title>MicrobeNet Type strains.</title>
        <authorList>
            <person name="Nicholson A.C."/>
        </authorList>
    </citation>
    <scope>NUCLEOTIDE SEQUENCE [LARGE SCALE GENOMIC DNA]</scope>
    <source>
        <strain evidence="2 3">JCM 3224</strain>
    </source>
</reference>
<dbReference type="RefSeq" id="WP_157553304.1">
    <property type="nucleotide sequence ID" value="NZ_JABELX010000019.1"/>
</dbReference>
<proteinExistence type="predicted"/>
<sequence>MTDKDSPTGDVSADVMPSEQQETTGAADATPAVTPQARAGGYQVGLSLELEP</sequence>